<dbReference type="Gene3D" id="2.160.20.10">
    <property type="entry name" value="Single-stranded right-handed beta-helix, Pectin lyase-like"/>
    <property type="match status" value="2"/>
</dbReference>
<dbReference type="InterPro" id="IPR012334">
    <property type="entry name" value="Pectin_lyas_fold"/>
</dbReference>
<dbReference type="InterPro" id="IPR011050">
    <property type="entry name" value="Pectin_lyase_fold/virulence"/>
</dbReference>
<evidence type="ECO:0000313" key="3">
    <source>
        <dbReference type="Proteomes" id="UP000249363"/>
    </source>
</evidence>
<dbReference type="PANTHER" id="PTHR36453:SF2">
    <property type="entry name" value="APPLE DOMAIN-CONTAINING PROTEIN"/>
    <property type="match status" value="1"/>
</dbReference>
<dbReference type="STRING" id="1196081.A0A364LEB3"/>
<evidence type="ECO:0000256" key="1">
    <source>
        <dbReference type="SAM" id="SignalP"/>
    </source>
</evidence>
<organism evidence="2 3">
    <name type="scientific">Talaromyces amestolkiae</name>
    <dbReference type="NCBI Taxonomy" id="1196081"/>
    <lineage>
        <taxon>Eukaryota</taxon>
        <taxon>Fungi</taxon>
        <taxon>Dikarya</taxon>
        <taxon>Ascomycota</taxon>
        <taxon>Pezizomycotina</taxon>
        <taxon>Eurotiomycetes</taxon>
        <taxon>Eurotiomycetidae</taxon>
        <taxon>Eurotiales</taxon>
        <taxon>Trichocomaceae</taxon>
        <taxon>Talaromyces</taxon>
        <taxon>Talaromyces sect. Talaromyces</taxon>
    </lineage>
</organism>
<keyword evidence="3" id="KW-1185">Reference proteome</keyword>
<evidence type="ECO:0000313" key="2">
    <source>
        <dbReference type="EMBL" id="RAO74160.1"/>
    </source>
</evidence>
<proteinExistence type="predicted"/>
<dbReference type="PANTHER" id="PTHR36453">
    <property type="entry name" value="SECRETED PROTEIN-RELATED"/>
    <property type="match status" value="1"/>
</dbReference>
<evidence type="ECO:0008006" key="4">
    <source>
        <dbReference type="Google" id="ProtNLM"/>
    </source>
</evidence>
<sequence>MLWTRGASLLLASAIFQISSANFWVSPSGNDYADGQSASTPLQTLTEAQKRVRGVNLNMSGDLHVYLEPGTYHLTNPLVFTSEDSGSNGHQIVWQATDIPAGVNISGGVPITGWSYYDQGANIWQAPIPKGAKSRHFYVNQQHAVRSSYNLSRSSLSLMEEGFNITDPSVQFLARAPGIEKAELRSRGSWTDRYIPIQSVVGTYLKMHNPAFNNNIIGYDTFISPSGTYGALWIQNLLSILNEVNEYYMDEDKSIIYYKPADGVDMNKQYCILPSLEVLLIVAGRSYENPVHDLTFQGLNYMHTTWNQPSTNLGFVDQQTGGYLGEDSVYQEWIGGFPYWHQVPASVQASAVTNVNFLNGSMVAIANGLGVGNDPSGCAFPGIGLGASNVTIAGMLFTQVGNQPVTVGGVQANAHHPVNPLMTNQRLTITENIIFDIGQTHSGAAAIVSTYVTGAVITHNDIRDVPYIGISYGWGWGSNDAGGNPEYTERGLYNYQPIYKTPTTLKDGLVAKNLISDFGTLHTDLAAIYTLSKSPSTYTTQNCVGYGNGFPGLYHDEGSRNYVDFNQTLVTGNRWLFRNEYVPMTTGNLTIHDLYVQGNPELGTNSYGDNIYNVTQFSNVADLPQQFKDICANAGIPPGQRAGRPVQQPPIS</sequence>
<dbReference type="EMBL" id="MIKG01000030">
    <property type="protein sequence ID" value="RAO74160.1"/>
    <property type="molecule type" value="Genomic_DNA"/>
</dbReference>
<comment type="caution">
    <text evidence="2">The sequence shown here is derived from an EMBL/GenBank/DDBJ whole genome shotgun (WGS) entry which is preliminary data.</text>
</comment>
<reference evidence="2 3" key="1">
    <citation type="journal article" date="2017" name="Biotechnol. Biofuels">
        <title>Differential beta-glucosidase expression as a function of carbon source availability in Talaromyces amestolkiae: a genomic and proteomic approach.</title>
        <authorList>
            <person name="de Eugenio L.I."/>
            <person name="Mendez-Liter J.A."/>
            <person name="Nieto-Dominguez M."/>
            <person name="Alonso L."/>
            <person name="Gil-Munoz J."/>
            <person name="Barriuso J."/>
            <person name="Prieto A."/>
            <person name="Martinez M.J."/>
        </authorList>
    </citation>
    <scope>NUCLEOTIDE SEQUENCE [LARGE SCALE GENOMIC DNA]</scope>
    <source>
        <strain evidence="2 3">CIB</strain>
    </source>
</reference>
<dbReference type="Proteomes" id="UP000249363">
    <property type="component" value="Unassembled WGS sequence"/>
</dbReference>
<keyword evidence="1" id="KW-0732">Signal</keyword>
<name>A0A364LEB3_TALAM</name>
<dbReference type="GeneID" id="63799386"/>
<dbReference type="RefSeq" id="XP_040738674.1">
    <property type="nucleotide sequence ID" value="XM_040872773.1"/>
</dbReference>
<gene>
    <name evidence="2" type="ORF">BHQ10_010172</name>
</gene>
<feature type="chain" id="PRO_5016710713" description="Pectate lyase superfamily protein domain-containing protein" evidence="1">
    <location>
        <begin position="22"/>
        <end position="652"/>
    </location>
</feature>
<dbReference type="OrthoDB" id="10025010at2759"/>
<protein>
    <recommendedName>
        <fullName evidence="4">Pectate lyase superfamily protein domain-containing protein</fullName>
    </recommendedName>
</protein>
<dbReference type="AlphaFoldDB" id="A0A364LEB3"/>
<feature type="signal peptide" evidence="1">
    <location>
        <begin position="1"/>
        <end position="21"/>
    </location>
</feature>
<accession>A0A364LEB3</accession>
<dbReference type="SUPFAM" id="SSF51126">
    <property type="entry name" value="Pectin lyase-like"/>
    <property type="match status" value="1"/>
</dbReference>